<feature type="domain" description="Histidine kinase" evidence="15">
    <location>
        <begin position="513"/>
        <end position="748"/>
    </location>
</feature>
<evidence type="ECO:0000313" key="19">
    <source>
        <dbReference type="Proteomes" id="UP000663981"/>
    </source>
</evidence>
<dbReference type="SUPFAM" id="SSF158472">
    <property type="entry name" value="HAMP domain-like"/>
    <property type="match status" value="1"/>
</dbReference>
<dbReference type="InterPro" id="IPR003660">
    <property type="entry name" value="HAMP_dom"/>
</dbReference>
<feature type="transmembrane region" description="Helical" evidence="14">
    <location>
        <begin position="7"/>
        <end position="29"/>
    </location>
</feature>
<keyword evidence="5 12" id="KW-0597">Phosphoprotein</keyword>
<dbReference type="InterPro" id="IPR036890">
    <property type="entry name" value="HATPase_C_sf"/>
</dbReference>
<dbReference type="EC" id="2.7.13.3" evidence="3"/>
<evidence type="ECO:0000256" key="4">
    <source>
        <dbReference type="ARBA" id="ARBA00022475"/>
    </source>
</evidence>
<evidence type="ECO:0000256" key="9">
    <source>
        <dbReference type="ARBA" id="ARBA00022840"/>
    </source>
</evidence>
<dbReference type="SUPFAM" id="SSF55874">
    <property type="entry name" value="ATPase domain of HSP90 chaperone/DNA topoisomerase II/histidine kinase"/>
    <property type="match status" value="1"/>
</dbReference>
<evidence type="ECO:0000256" key="2">
    <source>
        <dbReference type="ARBA" id="ARBA00004651"/>
    </source>
</evidence>
<comment type="subcellular location">
    <subcellularLocation>
        <location evidence="2">Cell membrane</location>
        <topology evidence="2">Multi-pass membrane protein</topology>
    </subcellularLocation>
</comment>
<dbReference type="CDD" id="cd16922">
    <property type="entry name" value="HATPase_EvgS-ArcB-TorS-like"/>
    <property type="match status" value="1"/>
</dbReference>
<dbReference type="PROSITE" id="PS50885">
    <property type="entry name" value="HAMP"/>
    <property type="match status" value="1"/>
</dbReference>
<keyword evidence="6" id="KW-0808">Transferase</keyword>
<dbReference type="Gene3D" id="3.40.50.2300">
    <property type="match status" value="1"/>
</dbReference>
<protein>
    <recommendedName>
        <fullName evidence="3">histidine kinase</fullName>
        <ecNumber evidence="3">2.7.13.3</ecNumber>
    </recommendedName>
</protein>
<dbReference type="Pfam" id="PF12729">
    <property type="entry name" value="4HB_MCP_1"/>
    <property type="match status" value="1"/>
</dbReference>
<dbReference type="InterPro" id="IPR001789">
    <property type="entry name" value="Sig_transdc_resp-reg_receiver"/>
</dbReference>
<dbReference type="SUPFAM" id="SSF52172">
    <property type="entry name" value="CheY-like"/>
    <property type="match status" value="1"/>
</dbReference>
<keyword evidence="14" id="KW-0812">Transmembrane</keyword>
<dbReference type="CDD" id="cd17546">
    <property type="entry name" value="REC_hyHK_CKI1_RcsC-like"/>
    <property type="match status" value="1"/>
</dbReference>
<dbReference type="SMART" id="SM00388">
    <property type="entry name" value="HisKA"/>
    <property type="match status" value="1"/>
</dbReference>
<keyword evidence="8" id="KW-0418">Kinase</keyword>
<evidence type="ECO:0000256" key="6">
    <source>
        <dbReference type="ARBA" id="ARBA00022679"/>
    </source>
</evidence>
<dbReference type="SUPFAM" id="SSF55781">
    <property type="entry name" value="GAF domain-like"/>
    <property type="match status" value="1"/>
</dbReference>
<dbReference type="Pfam" id="PF02518">
    <property type="entry name" value="HATPase_c"/>
    <property type="match status" value="1"/>
</dbReference>
<reference evidence="18 19" key="1">
    <citation type="submission" date="2021-03" db="EMBL/GenBank/DDBJ databases">
        <title>Whole genome sequence of Metabacillus bambusae BG109.</title>
        <authorList>
            <person name="Jeong J.W."/>
        </authorList>
    </citation>
    <scope>NUCLEOTIDE SEQUENCE [LARGE SCALE GENOMIC DNA]</scope>
    <source>
        <strain evidence="18 19">BG109</strain>
    </source>
</reference>
<keyword evidence="14" id="KW-1133">Transmembrane helix</keyword>
<accession>A0ABS3NBI0</accession>
<evidence type="ECO:0000256" key="14">
    <source>
        <dbReference type="SAM" id="Phobius"/>
    </source>
</evidence>
<dbReference type="Pfam" id="PF13185">
    <property type="entry name" value="GAF_2"/>
    <property type="match status" value="1"/>
</dbReference>
<dbReference type="PANTHER" id="PTHR45339">
    <property type="entry name" value="HYBRID SIGNAL TRANSDUCTION HISTIDINE KINASE J"/>
    <property type="match status" value="1"/>
</dbReference>
<keyword evidence="9" id="KW-0067">ATP-binding</keyword>
<dbReference type="Pfam" id="PF00672">
    <property type="entry name" value="HAMP"/>
    <property type="match status" value="1"/>
</dbReference>
<keyword evidence="11 14" id="KW-0472">Membrane</keyword>
<dbReference type="SMART" id="SM00387">
    <property type="entry name" value="HATPase_c"/>
    <property type="match status" value="1"/>
</dbReference>
<comment type="caution">
    <text evidence="18">The sequence shown here is derived from an EMBL/GenBank/DDBJ whole genome shotgun (WGS) entry which is preliminary data.</text>
</comment>
<dbReference type="RefSeq" id="WP_207982272.1">
    <property type="nucleotide sequence ID" value="NZ_JAGDEL010000037.1"/>
</dbReference>
<feature type="coiled-coil region" evidence="13">
    <location>
        <begin position="245"/>
        <end position="273"/>
    </location>
</feature>
<feature type="domain" description="HAMP" evidence="17">
    <location>
        <begin position="207"/>
        <end position="261"/>
    </location>
</feature>
<dbReference type="Pfam" id="PF00072">
    <property type="entry name" value="Response_reg"/>
    <property type="match status" value="1"/>
</dbReference>
<organism evidence="18 19">
    <name type="scientific">Metabacillus bambusae</name>
    <dbReference type="NCBI Taxonomy" id="2795218"/>
    <lineage>
        <taxon>Bacteria</taxon>
        <taxon>Bacillati</taxon>
        <taxon>Bacillota</taxon>
        <taxon>Bacilli</taxon>
        <taxon>Bacillales</taxon>
        <taxon>Bacillaceae</taxon>
        <taxon>Metabacillus</taxon>
    </lineage>
</organism>
<keyword evidence="19" id="KW-1185">Reference proteome</keyword>
<dbReference type="InterPro" id="IPR003018">
    <property type="entry name" value="GAF"/>
</dbReference>
<feature type="transmembrane region" description="Helical" evidence="14">
    <location>
        <begin position="180"/>
        <end position="206"/>
    </location>
</feature>
<keyword evidence="4" id="KW-1003">Cell membrane</keyword>
<evidence type="ECO:0000256" key="10">
    <source>
        <dbReference type="ARBA" id="ARBA00023012"/>
    </source>
</evidence>
<gene>
    <name evidence="18" type="ORF">I7822_27745</name>
</gene>
<keyword evidence="13" id="KW-0175">Coiled coil</keyword>
<dbReference type="PROSITE" id="PS50110">
    <property type="entry name" value="RESPONSE_REGULATORY"/>
    <property type="match status" value="1"/>
</dbReference>
<dbReference type="SMART" id="SM00304">
    <property type="entry name" value="HAMP"/>
    <property type="match status" value="1"/>
</dbReference>
<sequence>MKFKTKLYASIGSLLLLISIIVVILMNLLQQSTVNMQVVVNELYDRIDMASDIKYETSNIGRELREITSNQSAENKQAATNAWEESHINMQLAIESLEKKDTQEKSQELIAKFKTLHKSYQNMAQQVMTTQNIDSEVDIQPSLWNEAELTRQRMLQIADLLHGLQEQEMKNELLRSRETYNWAVTIIYIYLAISLTIGIGFTIWIISRMTKNLNNVTSVMKRVSTSDFGRLPRIEIFSKDEIGEIAIAFNKMAKALEEHSKLEKQLIDQAEEHSWLKTKIAEIATMYPEVENIQMLAELLIAKLVPMVGASFGVFYIKEVEESEQYLKKLSAYAFSDENKEFERFRIGEGLIGQCAAEKRPILLNQIPDNYIKVRSGMGVGSPKNIIILPVQFEDDVLAVIEIASFEPFNPSQVKLLEEVNSNIGITINSISNRMKAERLLQESQALTEELQAQSEELQLQQEELRTTNEKLEEQYETSEQKKKEVEKVREALEEKAQQLELSSQYKSEFLANMSHELRTPLNSLLILAQILSENGQGNLTAKQEEYIRTIYSSGNDLLHLINDILDLAKVESGKLEVIPKEVEFQNVRDFITSQFTPIARQKNVQFSVELEAGLPESFYTDEQRLQQVLKNLLSNAFKFTESGSVSLVINKVVKEGNGKHLLEGDKQVKPMLAFSVIDTGIGIDNDKQETIFDAFKQADGTTSRQYGGTGLGLSISREYAQLLGGFIEVTSKKGTGSTFTLYLPHFEQSGKIDEEVTLKEAAVGLEIENYQLNLATKVNAEVTMKQHGKSLLKDKKILIVDDDIRNVYALTIALEKYEMDIIVAENGREGIDVLQANPDTDLVLMDIMMPEIDGFEAMRRIRKIPEFETIPIIALTAKAMKHSREECLNAGATDYISKPINLDQLFSLMQVWLYSKEG</sequence>
<dbReference type="Gene3D" id="1.10.287.130">
    <property type="match status" value="1"/>
</dbReference>
<dbReference type="Gene3D" id="3.30.450.40">
    <property type="match status" value="1"/>
</dbReference>
<feature type="domain" description="Response regulatory" evidence="16">
    <location>
        <begin position="797"/>
        <end position="914"/>
    </location>
</feature>
<dbReference type="SUPFAM" id="SSF47384">
    <property type="entry name" value="Homodimeric domain of signal transducing histidine kinase"/>
    <property type="match status" value="1"/>
</dbReference>
<dbReference type="InterPro" id="IPR029016">
    <property type="entry name" value="GAF-like_dom_sf"/>
</dbReference>
<dbReference type="Pfam" id="PF00512">
    <property type="entry name" value="HisKA"/>
    <property type="match status" value="1"/>
</dbReference>
<evidence type="ECO:0000256" key="12">
    <source>
        <dbReference type="PROSITE-ProRule" id="PRU00169"/>
    </source>
</evidence>
<dbReference type="InterPro" id="IPR003661">
    <property type="entry name" value="HisK_dim/P_dom"/>
</dbReference>
<evidence type="ECO:0000259" key="16">
    <source>
        <dbReference type="PROSITE" id="PS50110"/>
    </source>
</evidence>
<dbReference type="SMART" id="SM00448">
    <property type="entry name" value="REC"/>
    <property type="match status" value="1"/>
</dbReference>
<dbReference type="CDD" id="cd00082">
    <property type="entry name" value="HisKA"/>
    <property type="match status" value="1"/>
</dbReference>
<evidence type="ECO:0000256" key="11">
    <source>
        <dbReference type="ARBA" id="ARBA00023136"/>
    </source>
</evidence>
<dbReference type="InterPro" id="IPR024478">
    <property type="entry name" value="HlyB_4HB_MCP"/>
</dbReference>
<dbReference type="InterPro" id="IPR011006">
    <property type="entry name" value="CheY-like_superfamily"/>
</dbReference>
<dbReference type="Gene3D" id="3.30.565.10">
    <property type="entry name" value="Histidine kinase-like ATPase, C-terminal domain"/>
    <property type="match status" value="1"/>
</dbReference>
<name>A0ABS3NBI0_9BACI</name>
<dbReference type="PANTHER" id="PTHR45339:SF1">
    <property type="entry name" value="HYBRID SIGNAL TRANSDUCTION HISTIDINE KINASE J"/>
    <property type="match status" value="1"/>
</dbReference>
<comment type="catalytic activity">
    <reaction evidence="1">
        <text>ATP + protein L-histidine = ADP + protein N-phospho-L-histidine.</text>
        <dbReference type="EC" id="2.7.13.3"/>
    </reaction>
</comment>
<evidence type="ECO:0000313" key="18">
    <source>
        <dbReference type="EMBL" id="MBO1515410.1"/>
    </source>
</evidence>
<dbReference type="PROSITE" id="PS50109">
    <property type="entry name" value="HIS_KIN"/>
    <property type="match status" value="1"/>
</dbReference>
<feature type="coiled-coil region" evidence="13">
    <location>
        <begin position="434"/>
        <end position="503"/>
    </location>
</feature>
<dbReference type="Proteomes" id="UP000663981">
    <property type="component" value="Unassembled WGS sequence"/>
</dbReference>
<feature type="modified residue" description="4-aspartylphosphate" evidence="12">
    <location>
        <position position="847"/>
    </location>
</feature>
<dbReference type="EMBL" id="JAGDEL010000037">
    <property type="protein sequence ID" value="MBO1515410.1"/>
    <property type="molecule type" value="Genomic_DNA"/>
</dbReference>
<evidence type="ECO:0000259" key="15">
    <source>
        <dbReference type="PROSITE" id="PS50109"/>
    </source>
</evidence>
<evidence type="ECO:0000256" key="3">
    <source>
        <dbReference type="ARBA" id="ARBA00012438"/>
    </source>
</evidence>
<keyword evidence="7" id="KW-0547">Nucleotide-binding</keyword>
<dbReference type="InterPro" id="IPR004358">
    <property type="entry name" value="Sig_transdc_His_kin-like_C"/>
</dbReference>
<dbReference type="Gene3D" id="6.10.340.10">
    <property type="match status" value="1"/>
</dbReference>
<evidence type="ECO:0000256" key="8">
    <source>
        <dbReference type="ARBA" id="ARBA00022777"/>
    </source>
</evidence>
<keyword evidence="10" id="KW-0902">Two-component regulatory system</keyword>
<dbReference type="PRINTS" id="PR00344">
    <property type="entry name" value="BCTRLSENSOR"/>
</dbReference>
<dbReference type="InterPro" id="IPR005467">
    <property type="entry name" value="His_kinase_dom"/>
</dbReference>
<dbReference type="InterPro" id="IPR036097">
    <property type="entry name" value="HisK_dim/P_sf"/>
</dbReference>
<evidence type="ECO:0000256" key="13">
    <source>
        <dbReference type="SAM" id="Coils"/>
    </source>
</evidence>
<evidence type="ECO:0000259" key="17">
    <source>
        <dbReference type="PROSITE" id="PS50885"/>
    </source>
</evidence>
<evidence type="ECO:0000256" key="1">
    <source>
        <dbReference type="ARBA" id="ARBA00000085"/>
    </source>
</evidence>
<evidence type="ECO:0000256" key="7">
    <source>
        <dbReference type="ARBA" id="ARBA00022741"/>
    </source>
</evidence>
<dbReference type="InterPro" id="IPR003594">
    <property type="entry name" value="HATPase_dom"/>
</dbReference>
<proteinExistence type="predicted"/>
<dbReference type="CDD" id="cd06225">
    <property type="entry name" value="HAMP"/>
    <property type="match status" value="1"/>
</dbReference>
<evidence type="ECO:0000256" key="5">
    <source>
        <dbReference type="ARBA" id="ARBA00022553"/>
    </source>
</evidence>